<protein>
    <submittedName>
        <fullName evidence="1">Uncharacterized protein</fullName>
    </submittedName>
</protein>
<name>A0A6D2J6T4_9BRAS</name>
<gene>
    <name evidence="1" type="ORF">MERR_LOCUS26060</name>
</gene>
<dbReference type="EMBL" id="CACVBM020001198">
    <property type="protein sequence ID" value="CAA7038825.1"/>
    <property type="molecule type" value="Genomic_DNA"/>
</dbReference>
<evidence type="ECO:0000313" key="1">
    <source>
        <dbReference type="EMBL" id="CAA7038825.1"/>
    </source>
</evidence>
<dbReference type="Proteomes" id="UP000467841">
    <property type="component" value="Unassembled WGS sequence"/>
</dbReference>
<proteinExistence type="predicted"/>
<accession>A0A6D2J6T4</accession>
<evidence type="ECO:0000313" key="2">
    <source>
        <dbReference type="Proteomes" id="UP000467841"/>
    </source>
</evidence>
<organism evidence="1 2">
    <name type="scientific">Microthlaspi erraticum</name>
    <dbReference type="NCBI Taxonomy" id="1685480"/>
    <lineage>
        <taxon>Eukaryota</taxon>
        <taxon>Viridiplantae</taxon>
        <taxon>Streptophyta</taxon>
        <taxon>Embryophyta</taxon>
        <taxon>Tracheophyta</taxon>
        <taxon>Spermatophyta</taxon>
        <taxon>Magnoliopsida</taxon>
        <taxon>eudicotyledons</taxon>
        <taxon>Gunneridae</taxon>
        <taxon>Pentapetalae</taxon>
        <taxon>rosids</taxon>
        <taxon>malvids</taxon>
        <taxon>Brassicales</taxon>
        <taxon>Brassicaceae</taxon>
        <taxon>Coluteocarpeae</taxon>
        <taxon>Microthlaspi</taxon>
    </lineage>
</organism>
<reference evidence="1" key="1">
    <citation type="submission" date="2020-01" db="EMBL/GenBank/DDBJ databases">
        <authorList>
            <person name="Mishra B."/>
        </authorList>
    </citation>
    <scope>NUCLEOTIDE SEQUENCE [LARGE SCALE GENOMIC DNA]</scope>
</reference>
<dbReference type="AlphaFoldDB" id="A0A6D2J6T4"/>
<sequence>MDSCSSHDAQQIVKQVTLGGVLGLVETEADTLKKLHECLKPLRENQIQVDSFTVSGVVNLFYLPNQFVKHVRVLTTIPFKDVRDSVLAKANSLGLCPQNHEMITLRHVAEVSRWMKTESGIKDVVEVQRREKLKRRATKRGRTLVEASMIRAMNAQFAEYSEKMKEVMSRRSLEPFRVTEEDETLAIKDKYWPASRFHLSNIGNEQSVLDFCRKEGVKSKLIEYVKGLLGGETEILHPRHDVGVLRVVLAGIVDSENINLDGQSCANKKRKTETALGHVGEDEVSQI</sequence>
<comment type="caution">
    <text evidence="1">The sequence shown here is derived from an EMBL/GenBank/DDBJ whole genome shotgun (WGS) entry which is preliminary data.</text>
</comment>
<keyword evidence="2" id="KW-1185">Reference proteome</keyword>
<dbReference type="OrthoDB" id="1072736at2759"/>